<gene>
    <name evidence="6" type="ORF">ACFSSA_01000</name>
</gene>
<proteinExistence type="predicted"/>
<dbReference type="EMBL" id="JBHUIT010000001">
    <property type="protein sequence ID" value="MFD2255240.1"/>
    <property type="molecule type" value="Genomic_DNA"/>
</dbReference>
<feature type="domain" description="Sulfatase N-terminal" evidence="5">
    <location>
        <begin position="161"/>
        <end position="454"/>
    </location>
</feature>
<name>A0ABW5D3Z9_9BACT</name>
<reference evidence="7" key="1">
    <citation type="journal article" date="2019" name="Int. J. Syst. Evol. Microbiol.">
        <title>The Global Catalogue of Microorganisms (GCM) 10K type strain sequencing project: providing services to taxonomists for standard genome sequencing and annotation.</title>
        <authorList>
            <consortium name="The Broad Institute Genomics Platform"/>
            <consortium name="The Broad Institute Genome Sequencing Center for Infectious Disease"/>
            <person name="Wu L."/>
            <person name="Ma J."/>
        </authorList>
    </citation>
    <scope>NUCLEOTIDE SEQUENCE [LARGE SCALE GENOMIC DNA]</scope>
    <source>
        <strain evidence="7">CGMCC 4.7106</strain>
    </source>
</reference>
<accession>A0ABW5D3Z9</accession>
<evidence type="ECO:0000313" key="7">
    <source>
        <dbReference type="Proteomes" id="UP001597375"/>
    </source>
</evidence>
<evidence type="ECO:0000256" key="1">
    <source>
        <dbReference type="ARBA" id="ARBA00022723"/>
    </source>
</evidence>
<evidence type="ECO:0000256" key="2">
    <source>
        <dbReference type="ARBA" id="ARBA00022801"/>
    </source>
</evidence>
<dbReference type="RefSeq" id="WP_386817902.1">
    <property type="nucleotide sequence ID" value="NZ_JBHUIT010000001.1"/>
</dbReference>
<evidence type="ECO:0000313" key="6">
    <source>
        <dbReference type="EMBL" id="MFD2255240.1"/>
    </source>
</evidence>
<keyword evidence="7" id="KW-1185">Reference proteome</keyword>
<dbReference type="Pfam" id="PF00884">
    <property type="entry name" value="Sulfatase"/>
    <property type="match status" value="2"/>
</dbReference>
<protein>
    <submittedName>
        <fullName evidence="6">Sulfatase-like hydrolase/transferase</fullName>
    </submittedName>
</protein>
<comment type="caution">
    <text evidence="6">The sequence shown here is derived from an EMBL/GenBank/DDBJ whole genome shotgun (WGS) entry which is preliminary data.</text>
</comment>
<dbReference type="InterPro" id="IPR000917">
    <property type="entry name" value="Sulfatase_N"/>
</dbReference>
<dbReference type="PANTHER" id="PTHR45953:SF1">
    <property type="entry name" value="IDURONATE 2-SULFATASE"/>
    <property type="match status" value="1"/>
</dbReference>
<feature type="domain" description="Sulfatase N-terminal" evidence="5">
    <location>
        <begin position="28"/>
        <end position="140"/>
    </location>
</feature>
<dbReference type="Proteomes" id="UP001597375">
    <property type="component" value="Unassembled WGS sequence"/>
</dbReference>
<evidence type="ECO:0000256" key="3">
    <source>
        <dbReference type="SAM" id="MobiDB-lite"/>
    </source>
</evidence>
<keyword evidence="4" id="KW-0732">Signal</keyword>
<keyword evidence="2" id="KW-0378">Hydrolase</keyword>
<organism evidence="6 7">
    <name type="scientific">Luteolibacter algae</name>
    <dbReference type="NCBI Taxonomy" id="454151"/>
    <lineage>
        <taxon>Bacteria</taxon>
        <taxon>Pseudomonadati</taxon>
        <taxon>Verrucomicrobiota</taxon>
        <taxon>Verrucomicrobiia</taxon>
        <taxon>Verrucomicrobiales</taxon>
        <taxon>Verrucomicrobiaceae</taxon>
        <taxon>Luteolibacter</taxon>
    </lineage>
</organism>
<evidence type="ECO:0000256" key="4">
    <source>
        <dbReference type="SAM" id="SignalP"/>
    </source>
</evidence>
<dbReference type="Gene3D" id="3.40.720.10">
    <property type="entry name" value="Alkaline Phosphatase, subunit A"/>
    <property type="match status" value="1"/>
</dbReference>
<dbReference type="SUPFAM" id="SSF53649">
    <property type="entry name" value="Alkaline phosphatase-like"/>
    <property type="match status" value="1"/>
</dbReference>
<dbReference type="PANTHER" id="PTHR45953">
    <property type="entry name" value="IDURONATE 2-SULFATASE"/>
    <property type="match status" value="1"/>
</dbReference>
<keyword evidence="1" id="KW-0479">Metal-binding</keyword>
<feature type="signal peptide" evidence="4">
    <location>
        <begin position="1"/>
        <end position="22"/>
    </location>
</feature>
<dbReference type="InterPro" id="IPR017850">
    <property type="entry name" value="Alkaline_phosphatase_core_sf"/>
</dbReference>
<dbReference type="CDD" id="cd16153">
    <property type="entry name" value="sulfatase_like"/>
    <property type="match status" value="1"/>
</dbReference>
<feature type="chain" id="PRO_5047462962" evidence="4">
    <location>
        <begin position="23"/>
        <end position="609"/>
    </location>
</feature>
<evidence type="ECO:0000259" key="5">
    <source>
        <dbReference type="Pfam" id="PF00884"/>
    </source>
</evidence>
<feature type="region of interest" description="Disordered" evidence="3">
    <location>
        <begin position="228"/>
        <end position="253"/>
    </location>
</feature>
<sequence length="609" mass="68919">MKVLPKYLPALLCMVLPTSLKAAEPKAPNILWVITDDQRWDSINAFNRMVHDRDDSALGKVMSPNVDRLAKMGTTYINTYNQNPSCAPSRTSMHTGRYSHRTGVYGFEYYNPKGMEHWHPLVPQVMRDAAGYQTVTVGKRGIRYVEDLKKGEPSKLYDVDLGYRKEFATKKLIDWSNETDWKTKEKTETFYFENGDVAVWTDKPEPESTTHRDIARKLDLFRDYRPGQSSEKGVADGEIIGGVNPQPGDKTRDGSFSISLIDYLKHPDQKFTTVNGKKVAGPATDKPLFVHCGFDFPHTPVLPPEEFRKMFSGFTYDVPEFSSEELENFPPQIQKLYKTAGSNHYTSEEKQQMISDYFAFCAYGDSLVGKTVDAFIEYSESQQRPWLVLYVCGDHGWRLNEHGMIKKFGPFDTDLKDPIIVASSDKTKFPADKVVTDLTTFVDMSPTFFAAAGIDISKPEYDYLDGRDLALVASGKDTPRDYTIAEPTPVIGPCALIRTKDYKFSMKIRPKNIDGKNIDWALKQDLDKVDPMFFDLRVDPDETHNLAADPYYRPVIDAMRKKLQDIVLGDGRVEVKWSRAGGDEVVLSNFAPGADDGILELPQLEAKTQ</sequence>